<feature type="compositionally biased region" description="Basic and acidic residues" evidence="4">
    <location>
        <begin position="87"/>
        <end position="102"/>
    </location>
</feature>
<evidence type="ECO:0000256" key="2">
    <source>
        <dbReference type="ARBA" id="ARBA00022737"/>
    </source>
</evidence>
<dbReference type="InterPro" id="IPR011047">
    <property type="entry name" value="Quinoprotein_ADH-like_sf"/>
</dbReference>
<evidence type="ECO:0000259" key="6">
    <source>
        <dbReference type="Pfam" id="PF25469"/>
    </source>
</evidence>
<dbReference type="Gene3D" id="2.130.10.10">
    <property type="entry name" value="YVTN repeat-like/Quinoprotein amine dehydrogenase"/>
    <property type="match status" value="3"/>
</dbReference>
<keyword evidence="8" id="KW-1185">Reference proteome</keyword>
<dbReference type="SUPFAM" id="SSF52540">
    <property type="entry name" value="P-loop containing nucleoside triphosphate hydrolases"/>
    <property type="match status" value="1"/>
</dbReference>
<dbReference type="PANTHER" id="PTHR19871">
    <property type="entry name" value="BETA TRANSDUCIN-RELATED PROTEIN"/>
    <property type="match status" value="1"/>
</dbReference>
<dbReference type="PANTHER" id="PTHR19871:SF14">
    <property type="entry name" value="DUF4062 DOMAIN-CONTAINING PROTEIN"/>
    <property type="match status" value="1"/>
</dbReference>
<sequence length="1884" mass="210880">MGCCVSKGRPVRSSSEDDLEAGQQNLTLSNKEASQTSLQLAADMPHAAQELKASSEEFHLSLPQYETPEHELHKKAVPGSSSSLDELCGRTKSKADKEERFSKISKKLFGKKEREAPKKDDQVSKSAENMLNGKKDAVEETDVDIEICPIDHMPDNEEPDIDIYPLDDDGKPDTVNGAENHFINGLIDPHASADLETQSDVDGKEVVNSAANQRTVTVNDEDAEVEKSAGKQLILDDVYHQVLSGNMSVTVPNSAKIVRIFTSSTFTGTLTFEGYIYASGLSLIVESFYPNTDARVERNALMSQVYPKLRDFCHEKGYEFQVVDMRWGIHDPCTDDHMFSEVSLEELNLCQELSTGPNFVTFLSHKYGYRPFPRTISASEFDSLFAAIEDEDDKRLLQVWFKLDDNAIPPEYVLQPISSQFPDFLDPPTMEARQHALKEWWDVFLSLQNALRKAATKTLPEDAAHKYLQSDSEEEIKQGIIERNLSSLQAFWFKRNITDMKENLNNPRAAKYVDVEELPPKLRGRGEVKGLDKSTKAILKLLKENQIPKAIDDNNIASYNIKWGEKGVDPHSNEKHAQYIKKLCQDYHEKMKKSIEEAVKKKRNTKWDDGVLEEVAQHQINCKKLSSSSSCIPSKVLDGIKDYITGQINSPLVIHGKQGSGKTSLIAMAANSCQTWNGGEVATVVRFLGTTHQSCKVHSLLRSICHQLCLVYKADSKNVPQDYQNLVKEFHVLLQRASQSQPLVLLLDSLDQLRSYSIKRELSWLPNKLPPHVKIVLTCLTGDQAFACLKGIVVDDSHFVEIQEMTDSEMVDIMKLCLQSNNRKLTESQESFVLKQVSNCRSQLYLKLALEQALTWKSYTALAEVSLSASVREMIISLFEYLEVKHGKEIFQHTAAYITASKRGISEAELEDILSCDEVVLDKLFSSWAPPIRRLPLSLWLLIKADIGRFLVAHVENGVRLITWAHQEFHDISMEKFLFSDDKDLYRFHSELADYFIGRWTQGAKKGDGKGNVKERYLPRQPLQFANDVFNYRKLKELPFHLLKSDDFERLKQSALCNFEFLSVKLKATSVHDVIDDFIEALAVRPDDPDLKLVFETLQLSMEALNVSTDQLSSQLIGRLSSSRSPSPFIARLLRQAHHPSNPALIPNIRCLARPGGKLVHSLPGLHGSLVLSQNGDKAMNGSHDQLITLWNVKSGEVEKTLDTSRPIGYVDFCLDEQFAIASCQGSLQFWNLNKAHMVWEIPSTETPAPITVAGIRDTLVAILDRVIKFVNLSDGTLTRDFVDKKFLHDRIAGLGNSVAFASSTAAYTRVYDLNTKEIRLSIKVSGEVSEDVVNNLILTSFYGGQLIVSFEKSSSVRVFELNTGKCLHVLGPDILYPTVTKNGRYMLCTNNFNDIAIWNLETGIKEKQVLKHPPTTAIVRVSCVDLRTVLTVSDDLMARVWDLETQEGSEACFEDNKETNSIQQLIPIKSSVQKQVITKSKTTGPICVWNLSSCQIIRTLNNTNADEILVVDDTRAVIRCGTKLAIIDLQEGKLIKHIRSDFAPKTDKVHRHASSLYKRRDLALRLAESPRVPAVSTSLKFSDCALVGTTHVLILSKDRLYLKLASLETGELVAKLKSGLNAIIETVMVSGNGLVAVCSCENAPLIVWDLRDKAKRYTLQISGHYPSLTTADISYNGHYLVDVSKLDKTRKSVVTWDLETGKVKHVIGQGMNVWNVAVSSLSMRMLVAGRLGTNETLRVYDLVTGKFYHQLNGHTEPVKGVCLSKDGKRALAYVPLGVRDRTVRIWDLISGTLLACFTPDLPVSSCILTDDGDQVAMVINKSRPIVSLALSHEVGSRELSVDVSNPYFSHPTLHGAVFDMSDELKWNDEDDDGDSDNETEVNV</sequence>
<dbReference type="Pfam" id="PF25469">
    <property type="entry name" value="WHD_NWD1"/>
    <property type="match status" value="1"/>
</dbReference>
<feature type="region of interest" description="Disordered" evidence="4">
    <location>
        <begin position="1"/>
        <end position="22"/>
    </location>
</feature>
<evidence type="ECO:0000256" key="4">
    <source>
        <dbReference type="SAM" id="MobiDB-lite"/>
    </source>
</evidence>
<proteinExistence type="predicted"/>
<evidence type="ECO:0000313" key="7">
    <source>
        <dbReference type="EMBL" id="RMX50185.1"/>
    </source>
</evidence>
<dbReference type="SMART" id="SM00320">
    <property type="entry name" value="WD40"/>
    <property type="match status" value="7"/>
</dbReference>
<organism evidence="7 8">
    <name type="scientific">Pocillopora damicornis</name>
    <name type="common">Cauliflower coral</name>
    <name type="synonym">Millepora damicornis</name>
    <dbReference type="NCBI Taxonomy" id="46731"/>
    <lineage>
        <taxon>Eukaryota</taxon>
        <taxon>Metazoa</taxon>
        <taxon>Cnidaria</taxon>
        <taxon>Anthozoa</taxon>
        <taxon>Hexacorallia</taxon>
        <taxon>Scleractinia</taxon>
        <taxon>Astrocoeniina</taxon>
        <taxon>Pocilloporidae</taxon>
        <taxon>Pocillopora</taxon>
    </lineage>
</organism>
<name>A0A3M6U930_POCDA</name>
<dbReference type="PROSITE" id="PS50082">
    <property type="entry name" value="WD_REPEATS_2"/>
    <property type="match status" value="2"/>
</dbReference>
<reference evidence="7 8" key="1">
    <citation type="journal article" date="2018" name="Sci. Rep.">
        <title>Comparative analysis of the Pocillopora damicornis genome highlights role of immune system in coral evolution.</title>
        <authorList>
            <person name="Cunning R."/>
            <person name="Bay R.A."/>
            <person name="Gillette P."/>
            <person name="Baker A.C."/>
            <person name="Traylor-Knowles N."/>
        </authorList>
    </citation>
    <scope>NUCLEOTIDE SEQUENCE [LARGE SCALE GENOMIC DNA]</scope>
    <source>
        <strain evidence="7">RSMAS</strain>
        <tissue evidence="7">Whole animal</tissue>
    </source>
</reference>
<dbReference type="Pfam" id="PF05729">
    <property type="entry name" value="NACHT"/>
    <property type="match status" value="1"/>
</dbReference>
<dbReference type="InterPro" id="IPR007111">
    <property type="entry name" value="NACHT_NTPase"/>
</dbReference>
<dbReference type="Proteomes" id="UP000275408">
    <property type="component" value="Unassembled WGS sequence"/>
</dbReference>
<evidence type="ECO:0000256" key="3">
    <source>
        <dbReference type="PROSITE-ProRule" id="PRU00221"/>
    </source>
</evidence>
<keyword evidence="2" id="KW-0677">Repeat</keyword>
<feature type="compositionally biased region" description="Basic and acidic residues" evidence="4">
    <location>
        <begin position="110"/>
        <end position="123"/>
    </location>
</feature>
<protein>
    <submittedName>
        <fullName evidence="7">Uncharacterized protein</fullName>
    </submittedName>
</protein>
<keyword evidence="1 3" id="KW-0853">WD repeat</keyword>
<feature type="domain" description="NACHT" evidence="5">
    <location>
        <begin position="651"/>
        <end position="813"/>
    </location>
</feature>
<dbReference type="InterPro" id="IPR057588">
    <property type="entry name" value="NWD1/2-like_WH"/>
</dbReference>
<dbReference type="Gene3D" id="1.25.40.370">
    <property type="match status" value="1"/>
</dbReference>
<dbReference type="EMBL" id="RCHS01002005">
    <property type="protein sequence ID" value="RMX50185.1"/>
    <property type="molecule type" value="Genomic_DNA"/>
</dbReference>
<dbReference type="Pfam" id="PF00400">
    <property type="entry name" value="WD40"/>
    <property type="match status" value="1"/>
</dbReference>
<dbReference type="InterPro" id="IPR027417">
    <property type="entry name" value="P-loop_NTPase"/>
</dbReference>
<gene>
    <name evidence="7" type="ORF">pdam_00004781</name>
</gene>
<dbReference type="InterPro" id="IPR052752">
    <property type="entry name" value="NACHT-WD_repeat"/>
</dbReference>
<dbReference type="InterPro" id="IPR001680">
    <property type="entry name" value="WD40_rpt"/>
</dbReference>
<dbReference type="Gene3D" id="3.40.50.300">
    <property type="entry name" value="P-loop containing nucleotide triphosphate hydrolases"/>
    <property type="match status" value="1"/>
</dbReference>
<dbReference type="OrthoDB" id="2325716at2759"/>
<feature type="repeat" description="WD" evidence="3">
    <location>
        <begin position="1169"/>
        <end position="1201"/>
    </location>
</feature>
<dbReference type="InterPro" id="IPR015943">
    <property type="entry name" value="WD40/YVTN_repeat-like_dom_sf"/>
</dbReference>
<dbReference type="SUPFAM" id="SSF50998">
    <property type="entry name" value="Quinoprotein alcohol dehydrogenase-like"/>
    <property type="match status" value="2"/>
</dbReference>
<comment type="caution">
    <text evidence="7">The sequence shown here is derived from an EMBL/GenBank/DDBJ whole genome shotgun (WGS) entry which is preliminary data.</text>
</comment>
<feature type="repeat" description="WD" evidence="3">
    <location>
        <begin position="1752"/>
        <end position="1797"/>
    </location>
</feature>
<evidence type="ECO:0000256" key="1">
    <source>
        <dbReference type="ARBA" id="ARBA00022574"/>
    </source>
</evidence>
<evidence type="ECO:0000259" key="5">
    <source>
        <dbReference type="Pfam" id="PF05729"/>
    </source>
</evidence>
<accession>A0A3M6U930</accession>
<dbReference type="STRING" id="46731.A0A3M6U930"/>
<evidence type="ECO:0000313" key="8">
    <source>
        <dbReference type="Proteomes" id="UP000275408"/>
    </source>
</evidence>
<feature type="region of interest" description="Disordered" evidence="4">
    <location>
        <begin position="66"/>
        <end position="131"/>
    </location>
</feature>
<feature type="domain" description="NWD1/2-like winged helix-turn-helix" evidence="6">
    <location>
        <begin position="869"/>
        <end position="978"/>
    </location>
</feature>